<evidence type="ECO:0000313" key="3">
    <source>
        <dbReference type="Proteomes" id="UP000006237"/>
    </source>
</evidence>
<feature type="region of interest" description="Disordered" evidence="1">
    <location>
        <begin position="1"/>
        <end position="31"/>
    </location>
</feature>
<protein>
    <submittedName>
        <fullName evidence="2">Uncharacterized protein</fullName>
    </submittedName>
</protein>
<keyword evidence="3" id="KW-1185">Reference proteome</keyword>
<reference evidence="2 3" key="1">
    <citation type="submission" date="2009-01" db="EMBL/GenBank/DDBJ databases">
        <authorList>
            <person name="Qin X."/>
            <person name="Bachman B."/>
            <person name="Battles P."/>
            <person name="Bell A."/>
            <person name="Bess C."/>
            <person name="Bickham C."/>
            <person name="Chaboub L."/>
            <person name="Chen D."/>
            <person name="Coyle M."/>
            <person name="Deiros D.R."/>
            <person name="Dinh H."/>
            <person name="Forbes L."/>
            <person name="Fowler G."/>
            <person name="Francisco L."/>
            <person name="Fu Q."/>
            <person name="Gubbala S."/>
            <person name="Hale W."/>
            <person name="Han Y."/>
            <person name="Hemphill L."/>
            <person name="Highlander S.K."/>
            <person name="Hirani K."/>
            <person name="Hogues M."/>
            <person name="Jackson L."/>
            <person name="Jakkamsetti A."/>
            <person name="Javaid M."/>
            <person name="Jiang H."/>
            <person name="Korchina V."/>
            <person name="Kovar C."/>
            <person name="Lara F."/>
            <person name="Lee S."/>
            <person name="Mata R."/>
            <person name="Mathew T."/>
            <person name="Moen C."/>
            <person name="Morales K."/>
            <person name="Munidasa M."/>
            <person name="Nazareth L."/>
            <person name="Ngo R."/>
            <person name="Nguyen L."/>
            <person name="Okwuonu G."/>
            <person name="Ongeri F."/>
            <person name="Patil S."/>
            <person name="Petrosino J."/>
            <person name="Pham C."/>
            <person name="Pham P."/>
            <person name="Pu L.-L."/>
            <person name="Puazo M."/>
            <person name="Raj R."/>
            <person name="Reid J."/>
            <person name="Rouhana J."/>
            <person name="Saada N."/>
            <person name="Shang Y."/>
            <person name="Simmons D."/>
            <person name="Thornton R."/>
            <person name="Warren J."/>
            <person name="Weissenberger G."/>
            <person name="Zhang J."/>
            <person name="Zhang L."/>
            <person name="Zhou C."/>
            <person name="Zhu D."/>
            <person name="Muzny D."/>
            <person name="Worley K."/>
            <person name="Gibbs R."/>
        </authorList>
    </citation>
    <scope>NUCLEOTIDE SEQUENCE [LARGE SCALE GENOMIC DNA]</scope>
    <source>
        <strain evidence="2 3">ATCC 51866</strain>
    </source>
</reference>
<dbReference type="EMBL" id="ACHF01000067">
    <property type="protein sequence ID" value="EEI62795.1"/>
    <property type="molecule type" value="Genomic_DNA"/>
</dbReference>
<evidence type="ECO:0000313" key="2">
    <source>
        <dbReference type="EMBL" id="EEI62795.1"/>
    </source>
</evidence>
<gene>
    <name evidence="2" type="ORF">HMPREF0293_1944</name>
</gene>
<organism evidence="2 3">
    <name type="scientific">Corynebacterium glucuronolyticum ATCC 51866</name>
    <dbReference type="NCBI Taxonomy" id="548478"/>
    <lineage>
        <taxon>Bacteria</taxon>
        <taxon>Bacillati</taxon>
        <taxon>Actinomycetota</taxon>
        <taxon>Actinomycetes</taxon>
        <taxon>Mycobacteriales</taxon>
        <taxon>Corynebacteriaceae</taxon>
        <taxon>Corynebacterium</taxon>
    </lineage>
</organism>
<comment type="caution">
    <text evidence="2">The sequence shown here is derived from an EMBL/GenBank/DDBJ whole genome shotgun (WGS) entry which is preliminary data.</text>
</comment>
<sequence>MGEERDNGLKGKTVGGEDGGKGRQWEVKTAGGVDGGRSAWRDWWRGNIWRCYLKSTASYRKRGAARVAYV</sequence>
<name>A0ABM9XNQ8_9CORY</name>
<dbReference type="Proteomes" id="UP000006237">
    <property type="component" value="Unassembled WGS sequence"/>
</dbReference>
<evidence type="ECO:0000256" key="1">
    <source>
        <dbReference type="SAM" id="MobiDB-lite"/>
    </source>
</evidence>
<proteinExistence type="predicted"/>
<accession>A0ABM9XNQ8</accession>